<dbReference type="OrthoDB" id="9794348at2"/>
<dbReference type="KEGG" id="pary:A4V02_08850"/>
<dbReference type="SUPFAM" id="SSF52833">
    <property type="entry name" value="Thioredoxin-like"/>
    <property type="match status" value="1"/>
</dbReference>
<dbReference type="InterPro" id="IPR025380">
    <property type="entry name" value="DUF4369"/>
</dbReference>
<feature type="signal peptide" evidence="5">
    <location>
        <begin position="1"/>
        <end position="24"/>
    </location>
</feature>
<reference evidence="8" key="1">
    <citation type="submission" date="2016-04" db="EMBL/GenBank/DDBJ databases">
        <title>Complete Genome Sequences of Twelve Strains of a Stable Defined Moderately Diverse Mouse Microbiota 2 (sDMDMm2).</title>
        <authorList>
            <person name="Uchimura Y."/>
            <person name="Wyss M."/>
            <person name="Brugiroux S."/>
            <person name="Limenitakis J.P."/>
            <person name="Stecher B."/>
            <person name="McCoy K.D."/>
            <person name="Macpherson A.J."/>
        </authorList>
    </citation>
    <scope>NUCLEOTIDE SEQUENCE [LARGE SCALE GENOMIC DNA]</scope>
    <source>
        <strain evidence="8">YL27</strain>
    </source>
</reference>
<dbReference type="Proteomes" id="UP000186351">
    <property type="component" value="Chromosome"/>
</dbReference>
<dbReference type="Gene3D" id="3.40.30.10">
    <property type="entry name" value="Glutaredoxin"/>
    <property type="match status" value="1"/>
</dbReference>
<dbReference type="InterPro" id="IPR050553">
    <property type="entry name" value="Thioredoxin_ResA/DsbE_sf"/>
</dbReference>
<evidence type="ECO:0000256" key="4">
    <source>
        <dbReference type="ARBA" id="ARBA00023284"/>
    </source>
</evidence>
<dbReference type="PROSITE" id="PS51257">
    <property type="entry name" value="PROKAR_LIPOPROTEIN"/>
    <property type="match status" value="1"/>
</dbReference>
<feature type="domain" description="Thioredoxin" evidence="6">
    <location>
        <begin position="206"/>
        <end position="346"/>
    </location>
</feature>
<dbReference type="CDD" id="cd02966">
    <property type="entry name" value="TlpA_like_family"/>
    <property type="match status" value="1"/>
</dbReference>
<dbReference type="AlphaFoldDB" id="A0A1B1SAK2"/>
<dbReference type="InterPro" id="IPR036249">
    <property type="entry name" value="Thioredoxin-like_sf"/>
</dbReference>
<name>A0A1B1SAK2_9BACT</name>
<protein>
    <recommendedName>
        <fullName evidence="6">Thioredoxin domain-containing protein</fullName>
    </recommendedName>
</protein>
<keyword evidence="5" id="KW-0732">Signal</keyword>
<keyword evidence="2" id="KW-0201">Cytochrome c-type biogenesis</keyword>
<evidence type="ECO:0000313" key="7">
    <source>
        <dbReference type="EMBL" id="ANU63825.2"/>
    </source>
</evidence>
<dbReference type="GO" id="GO:0017004">
    <property type="term" value="P:cytochrome complex assembly"/>
    <property type="evidence" value="ECO:0007669"/>
    <property type="project" value="UniProtKB-KW"/>
</dbReference>
<dbReference type="Pfam" id="PF00578">
    <property type="entry name" value="AhpC-TSA"/>
    <property type="match status" value="1"/>
</dbReference>
<dbReference type="GO" id="GO:0016209">
    <property type="term" value="F:antioxidant activity"/>
    <property type="evidence" value="ECO:0007669"/>
    <property type="project" value="InterPro"/>
</dbReference>
<dbReference type="STRING" id="1796646.A4V02_08850"/>
<accession>A0A1B1SAK2</accession>
<comment type="subcellular location">
    <subcellularLocation>
        <location evidence="1">Cell envelope</location>
    </subcellularLocation>
</comment>
<dbReference type="PANTHER" id="PTHR42852:SF6">
    <property type="entry name" value="THIOL:DISULFIDE INTERCHANGE PROTEIN DSBE"/>
    <property type="match status" value="1"/>
</dbReference>
<organism evidence="7 8">
    <name type="scientific">Muribaculum intestinale</name>
    <dbReference type="NCBI Taxonomy" id="1796646"/>
    <lineage>
        <taxon>Bacteria</taxon>
        <taxon>Pseudomonadati</taxon>
        <taxon>Bacteroidota</taxon>
        <taxon>Bacteroidia</taxon>
        <taxon>Bacteroidales</taxon>
        <taxon>Muribaculaceae</taxon>
        <taxon>Muribaculum</taxon>
    </lineage>
</organism>
<evidence type="ECO:0000256" key="2">
    <source>
        <dbReference type="ARBA" id="ARBA00022748"/>
    </source>
</evidence>
<dbReference type="RefSeq" id="WP_084274065.1">
    <property type="nucleotide sequence ID" value="NZ_CAJTAP010000003.1"/>
</dbReference>
<dbReference type="EMBL" id="CP015402">
    <property type="protein sequence ID" value="ANU63825.2"/>
    <property type="molecule type" value="Genomic_DNA"/>
</dbReference>
<dbReference type="GO" id="GO:0030313">
    <property type="term" value="C:cell envelope"/>
    <property type="evidence" value="ECO:0007669"/>
    <property type="project" value="UniProtKB-SubCell"/>
</dbReference>
<gene>
    <name evidence="7" type="ORF">A4V02_08850</name>
</gene>
<dbReference type="GeneID" id="65536973"/>
<dbReference type="InterPro" id="IPR000866">
    <property type="entry name" value="AhpC/TSA"/>
</dbReference>
<evidence type="ECO:0000313" key="8">
    <source>
        <dbReference type="Proteomes" id="UP000186351"/>
    </source>
</evidence>
<accession>A0A1Z2XI31</accession>
<dbReference type="InterPro" id="IPR013766">
    <property type="entry name" value="Thioredoxin_domain"/>
</dbReference>
<dbReference type="PROSITE" id="PS51352">
    <property type="entry name" value="THIOREDOXIN_2"/>
    <property type="match status" value="1"/>
</dbReference>
<evidence type="ECO:0000259" key="6">
    <source>
        <dbReference type="PROSITE" id="PS51352"/>
    </source>
</evidence>
<evidence type="ECO:0000256" key="5">
    <source>
        <dbReference type="SAM" id="SignalP"/>
    </source>
</evidence>
<dbReference type="GO" id="GO:0016491">
    <property type="term" value="F:oxidoreductase activity"/>
    <property type="evidence" value="ECO:0007669"/>
    <property type="project" value="InterPro"/>
</dbReference>
<evidence type="ECO:0000256" key="3">
    <source>
        <dbReference type="ARBA" id="ARBA00023157"/>
    </source>
</evidence>
<evidence type="ECO:0000256" key="1">
    <source>
        <dbReference type="ARBA" id="ARBA00004196"/>
    </source>
</evidence>
<keyword evidence="4" id="KW-0676">Redox-active center</keyword>
<dbReference type="PANTHER" id="PTHR42852">
    <property type="entry name" value="THIOL:DISULFIDE INTERCHANGE PROTEIN DSBE"/>
    <property type="match status" value="1"/>
</dbReference>
<dbReference type="Pfam" id="PF14289">
    <property type="entry name" value="DUF4369"/>
    <property type="match status" value="1"/>
</dbReference>
<sequence>MKSTISTAAVIALALSAACSTSHASTPGFTITTPVPAESKNKMAYLINRETGDKVDSMLITGNELKFYGTVADPYYARILIGDKRGPSFIVEPGEITIAQDGKCTSTALNKEMNAFTERYIAVARSLDSLPSDSLKQAAVDRFNATADSTMKAHLSDPLGRIIFIDKASECRSTSALEDLLKTYPQFRTLKSITDLATSLHNAEATAPGKKFTDFTVSYNGTDQKLSDYAGKGKWLLVDFWASWCGPCRRAMPLLKELYGQYKDKGLEVLGVAVWDEPADSERAARQMQLPWPQIINAQKIPTDLYGIYGIPHLMLIAPDGTIATRGIEGDEMRKAIADAFTPAAPETATEQ</sequence>
<feature type="chain" id="PRO_5012384840" description="Thioredoxin domain-containing protein" evidence="5">
    <location>
        <begin position="25"/>
        <end position="352"/>
    </location>
</feature>
<keyword evidence="3" id="KW-1015">Disulfide bond</keyword>
<proteinExistence type="predicted"/>
<keyword evidence="8" id="KW-1185">Reference proteome</keyword>